<evidence type="ECO:0000259" key="9">
    <source>
        <dbReference type="Pfam" id="PF00593"/>
    </source>
</evidence>
<evidence type="ECO:0000256" key="7">
    <source>
        <dbReference type="ARBA" id="ARBA00023170"/>
    </source>
</evidence>
<evidence type="ECO:0000256" key="4">
    <source>
        <dbReference type="ARBA" id="ARBA00022729"/>
    </source>
</evidence>
<evidence type="ECO:0000256" key="2">
    <source>
        <dbReference type="ARBA" id="ARBA00022448"/>
    </source>
</evidence>
<keyword evidence="6" id="KW-0472">Membrane</keyword>
<dbReference type="GO" id="GO:0009279">
    <property type="term" value="C:cell outer membrane"/>
    <property type="evidence" value="ECO:0007669"/>
    <property type="project" value="UniProtKB-SubCell"/>
</dbReference>
<dbReference type="InterPro" id="IPR037066">
    <property type="entry name" value="Plug_dom_sf"/>
</dbReference>
<accession>A0A381Y2N1</accession>
<keyword evidence="7" id="KW-0675">Receptor</keyword>
<dbReference type="EMBL" id="UINC01017259">
    <property type="protein sequence ID" value="SVA71319.1"/>
    <property type="molecule type" value="Genomic_DNA"/>
</dbReference>
<dbReference type="InterPro" id="IPR008969">
    <property type="entry name" value="CarboxyPept-like_regulatory"/>
</dbReference>
<name>A0A381Y2N1_9ZZZZ</name>
<sequence length="828" mass="92000">MSQSISNMRRRFVTFLRGHCFLTTLLLCPGIALAQDTATVTGIVIDGITEAPLANVRVSTMQETVVTGPDGRFSITLTDAETTLRFEADGYLESTLPAEGTNLEVLLFRYTFAETVNVEADAVELERPSTNPLASEEVLRVAGSIDNIFRALDTLPGVAATDDFTSRLAVRGGTPDQNLTVMDGIEIHNPYRLFGITSAFNPETVENFQLTAGGFGVAYGDRLSSLLIVDNRRGQRDLQGATALSITDGNIVLEGTTPIWNNGTWLFSARRTYYDLILDRILENQQLPAFTDLQMQTSWDFTPGHRLSLTGLRSVEDADLDFRINRDRPGEQADFGSDVRNDLASVRFDAVLGARSTSTTIASWYRNREFLDFDGRIRLDAKRSNTADDKLAFGLSTIIFDRLLSVRDLSLRHELTVQATPAHLLSAGFEVHRLRTGVKQTISGDRNSYEANGSSVEGGSGLPDSLDSSLIGTRSGFWIQESFTPSSRVSIEPGLRLDWNTVNDRRTLSPRMAASYSLNPSTRLRAAVGLYTQSPGYEKLIQSDYFIDLSAARQLRLLYEKATHVVVGIQQNLGNNLTARIEGYHKRFNDLLIGRLETEAQRLSRISQYDFPENLQQSIPSRPLITSDPSNGGGGDAHGFDILLNHTNPSAPLTGWLSYNWGRAFRNSYGRRYAFEYDRRHAFNAVGRYRITNKFEVAATARIATGFPHTTPTGLRIAAVENDLGRLVPETDLAGNQVYTVDYGNVDNLNNDRLPHYTRVDLRLTYQPGGLEGRWSLYLEVINLLNRKNAIVLEPRLQHDPGSTLPRLTEVPTGGFPRIPTVGFRLHF</sequence>
<evidence type="ECO:0000313" key="11">
    <source>
        <dbReference type="EMBL" id="SVA71319.1"/>
    </source>
</evidence>
<evidence type="ECO:0008006" key="12">
    <source>
        <dbReference type="Google" id="ProtNLM"/>
    </source>
</evidence>
<proteinExistence type="predicted"/>
<feature type="domain" description="TonB-dependent receptor plug" evidence="10">
    <location>
        <begin position="145"/>
        <end position="221"/>
    </location>
</feature>
<dbReference type="Gene3D" id="2.60.40.1120">
    <property type="entry name" value="Carboxypeptidase-like, regulatory domain"/>
    <property type="match status" value="1"/>
</dbReference>
<dbReference type="Gene3D" id="2.170.130.10">
    <property type="entry name" value="TonB-dependent receptor, plug domain"/>
    <property type="match status" value="1"/>
</dbReference>
<evidence type="ECO:0000256" key="8">
    <source>
        <dbReference type="ARBA" id="ARBA00023237"/>
    </source>
</evidence>
<reference evidence="11" key="1">
    <citation type="submission" date="2018-05" db="EMBL/GenBank/DDBJ databases">
        <authorList>
            <person name="Lanie J.A."/>
            <person name="Ng W.-L."/>
            <person name="Kazmierczak K.M."/>
            <person name="Andrzejewski T.M."/>
            <person name="Davidsen T.M."/>
            <person name="Wayne K.J."/>
            <person name="Tettelin H."/>
            <person name="Glass J.I."/>
            <person name="Rusch D."/>
            <person name="Podicherti R."/>
            <person name="Tsui H.-C.T."/>
            <person name="Winkler M.E."/>
        </authorList>
    </citation>
    <scope>NUCLEOTIDE SEQUENCE</scope>
</reference>
<dbReference type="InterPro" id="IPR039426">
    <property type="entry name" value="TonB-dep_rcpt-like"/>
</dbReference>
<dbReference type="AlphaFoldDB" id="A0A381Y2N1"/>
<evidence type="ECO:0000256" key="1">
    <source>
        <dbReference type="ARBA" id="ARBA00004571"/>
    </source>
</evidence>
<dbReference type="Gene3D" id="2.40.170.20">
    <property type="entry name" value="TonB-dependent receptor, beta-barrel domain"/>
    <property type="match status" value="1"/>
</dbReference>
<keyword evidence="2" id="KW-0813">Transport</keyword>
<evidence type="ECO:0000256" key="3">
    <source>
        <dbReference type="ARBA" id="ARBA00022692"/>
    </source>
</evidence>
<dbReference type="InterPro" id="IPR036942">
    <property type="entry name" value="Beta-barrel_TonB_sf"/>
</dbReference>
<protein>
    <recommendedName>
        <fullName evidence="12">TonB-dependent receptor plug domain-containing protein</fullName>
    </recommendedName>
</protein>
<dbReference type="SUPFAM" id="SSF56935">
    <property type="entry name" value="Porins"/>
    <property type="match status" value="1"/>
</dbReference>
<evidence type="ECO:0000259" key="10">
    <source>
        <dbReference type="Pfam" id="PF07715"/>
    </source>
</evidence>
<comment type="subcellular location">
    <subcellularLocation>
        <location evidence="1">Cell outer membrane</location>
        <topology evidence="1">Multi-pass membrane protein</topology>
    </subcellularLocation>
</comment>
<evidence type="ECO:0000256" key="6">
    <source>
        <dbReference type="ARBA" id="ARBA00023136"/>
    </source>
</evidence>
<keyword evidence="3" id="KW-0812">Transmembrane</keyword>
<evidence type="ECO:0000256" key="5">
    <source>
        <dbReference type="ARBA" id="ARBA00023077"/>
    </source>
</evidence>
<keyword evidence="5" id="KW-0798">TonB box</keyword>
<dbReference type="PANTHER" id="PTHR30069">
    <property type="entry name" value="TONB-DEPENDENT OUTER MEMBRANE RECEPTOR"/>
    <property type="match status" value="1"/>
</dbReference>
<feature type="domain" description="TonB-dependent receptor-like beta-barrel" evidence="9">
    <location>
        <begin position="330"/>
        <end position="784"/>
    </location>
</feature>
<dbReference type="GO" id="GO:0015344">
    <property type="term" value="F:siderophore uptake transmembrane transporter activity"/>
    <property type="evidence" value="ECO:0007669"/>
    <property type="project" value="TreeGrafter"/>
</dbReference>
<dbReference type="PANTHER" id="PTHR30069:SF29">
    <property type="entry name" value="HEMOGLOBIN AND HEMOGLOBIN-HAPTOGLOBIN-BINDING PROTEIN 1-RELATED"/>
    <property type="match status" value="1"/>
</dbReference>
<dbReference type="InterPro" id="IPR012910">
    <property type="entry name" value="Plug_dom"/>
</dbReference>
<keyword evidence="4" id="KW-0732">Signal</keyword>
<dbReference type="GO" id="GO:0044718">
    <property type="term" value="P:siderophore transmembrane transport"/>
    <property type="evidence" value="ECO:0007669"/>
    <property type="project" value="TreeGrafter"/>
</dbReference>
<gene>
    <name evidence="11" type="ORF">METZ01_LOCUS124173</name>
</gene>
<organism evidence="11">
    <name type="scientific">marine metagenome</name>
    <dbReference type="NCBI Taxonomy" id="408172"/>
    <lineage>
        <taxon>unclassified sequences</taxon>
        <taxon>metagenomes</taxon>
        <taxon>ecological metagenomes</taxon>
    </lineage>
</organism>
<dbReference type="Pfam" id="PF00593">
    <property type="entry name" value="TonB_dep_Rec_b-barrel"/>
    <property type="match status" value="1"/>
</dbReference>
<dbReference type="SUPFAM" id="SSF49464">
    <property type="entry name" value="Carboxypeptidase regulatory domain-like"/>
    <property type="match status" value="1"/>
</dbReference>
<dbReference type="InterPro" id="IPR000531">
    <property type="entry name" value="Beta-barrel_TonB"/>
</dbReference>
<dbReference type="Pfam" id="PF07715">
    <property type="entry name" value="Plug"/>
    <property type="match status" value="1"/>
</dbReference>
<keyword evidence="8" id="KW-0998">Cell outer membrane</keyword>